<dbReference type="EMBL" id="SJPL01000001">
    <property type="protein sequence ID" value="TWT72287.1"/>
    <property type="molecule type" value="Genomic_DNA"/>
</dbReference>
<evidence type="ECO:0000313" key="2">
    <source>
        <dbReference type="Proteomes" id="UP000317238"/>
    </source>
</evidence>
<dbReference type="AlphaFoldDB" id="A0A5C5Y9C8"/>
<reference evidence="1 2" key="1">
    <citation type="submission" date="2019-02" db="EMBL/GenBank/DDBJ databases">
        <title>Deep-cultivation of Planctomycetes and their phenomic and genomic characterization uncovers novel biology.</title>
        <authorList>
            <person name="Wiegand S."/>
            <person name="Jogler M."/>
            <person name="Boedeker C."/>
            <person name="Pinto D."/>
            <person name="Vollmers J."/>
            <person name="Rivas-Marin E."/>
            <person name="Kohn T."/>
            <person name="Peeters S.H."/>
            <person name="Heuer A."/>
            <person name="Rast P."/>
            <person name="Oberbeckmann S."/>
            <person name="Bunk B."/>
            <person name="Jeske O."/>
            <person name="Meyerdierks A."/>
            <person name="Storesund J.E."/>
            <person name="Kallscheuer N."/>
            <person name="Luecker S."/>
            <person name="Lage O.M."/>
            <person name="Pohl T."/>
            <person name="Merkel B.J."/>
            <person name="Hornburger P."/>
            <person name="Mueller R.-W."/>
            <person name="Bruemmer F."/>
            <person name="Labrenz M."/>
            <person name="Spormann A.M."/>
            <person name="Op Den Camp H."/>
            <person name="Overmann J."/>
            <person name="Amann R."/>
            <person name="Jetten M.S.M."/>
            <person name="Mascher T."/>
            <person name="Medema M.H."/>
            <person name="Devos D.P."/>
            <person name="Kaster A.-K."/>
            <person name="Ovreas L."/>
            <person name="Rohde M."/>
            <person name="Galperin M.Y."/>
            <person name="Jogler C."/>
        </authorList>
    </citation>
    <scope>NUCLEOTIDE SEQUENCE [LARGE SCALE GENOMIC DNA]</scope>
    <source>
        <strain evidence="1 2">Pan14r</strain>
    </source>
</reference>
<sequence>MEEFRSNYSADDWERVLEVVDELASIQIFYTDLKQGNIQVRAEP</sequence>
<protein>
    <submittedName>
        <fullName evidence="1">Uncharacterized protein</fullName>
    </submittedName>
</protein>
<gene>
    <name evidence="1" type="ORF">Pan14r_46050</name>
</gene>
<proteinExistence type="predicted"/>
<dbReference type="Proteomes" id="UP000317238">
    <property type="component" value="Unassembled WGS sequence"/>
</dbReference>
<accession>A0A5C5Y9C8</accession>
<dbReference type="RefSeq" id="WP_261342886.1">
    <property type="nucleotide sequence ID" value="NZ_SJPL01000001.1"/>
</dbReference>
<keyword evidence="2" id="KW-1185">Reference proteome</keyword>
<comment type="caution">
    <text evidence="1">The sequence shown here is derived from an EMBL/GenBank/DDBJ whole genome shotgun (WGS) entry which is preliminary data.</text>
</comment>
<organism evidence="1 2">
    <name type="scientific">Crateriforma conspicua</name>
    <dbReference type="NCBI Taxonomy" id="2527996"/>
    <lineage>
        <taxon>Bacteria</taxon>
        <taxon>Pseudomonadati</taxon>
        <taxon>Planctomycetota</taxon>
        <taxon>Planctomycetia</taxon>
        <taxon>Planctomycetales</taxon>
        <taxon>Planctomycetaceae</taxon>
        <taxon>Crateriforma</taxon>
    </lineage>
</organism>
<name>A0A5C5Y9C8_9PLAN</name>
<evidence type="ECO:0000313" key="1">
    <source>
        <dbReference type="EMBL" id="TWT72287.1"/>
    </source>
</evidence>